<keyword evidence="10" id="KW-0998">Cell outer membrane</keyword>
<evidence type="ECO:0000256" key="1">
    <source>
        <dbReference type="ARBA" id="ARBA00004571"/>
    </source>
</evidence>
<evidence type="ECO:0000256" key="9">
    <source>
        <dbReference type="ARBA" id="ARBA00023136"/>
    </source>
</evidence>
<evidence type="ECO:0000313" key="13">
    <source>
        <dbReference type="Proteomes" id="UP000248014"/>
    </source>
</evidence>
<protein>
    <submittedName>
        <fullName evidence="12">TonB-dependent receptor-like protein</fullName>
    </submittedName>
</protein>
<keyword evidence="12" id="KW-0675">Receptor</keyword>
<evidence type="ECO:0000256" key="2">
    <source>
        <dbReference type="ARBA" id="ARBA00022448"/>
    </source>
</evidence>
<keyword evidence="4" id="KW-0410">Iron transport</keyword>
<evidence type="ECO:0000256" key="10">
    <source>
        <dbReference type="ARBA" id="ARBA00023237"/>
    </source>
</evidence>
<evidence type="ECO:0000256" key="6">
    <source>
        <dbReference type="ARBA" id="ARBA00023004"/>
    </source>
</evidence>
<accession>A0A2V3V973</accession>
<dbReference type="EMBL" id="QJJM01000003">
    <property type="protein sequence ID" value="PXW78197.1"/>
    <property type="molecule type" value="Genomic_DNA"/>
</dbReference>
<dbReference type="GO" id="GO:0009279">
    <property type="term" value="C:cell outer membrane"/>
    <property type="evidence" value="ECO:0007669"/>
    <property type="project" value="UniProtKB-SubCell"/>
</dbReference>
<proteinExistence type="predicted"/>
<evidence type="ECO:0000256" key="4">
    <source>
        <dbReference type="ARBA" id="ARBA00022496"/>
    </source>
</evidence>
<organism evidence="12 13">
    <name type="scientific">Blastomonas natatoria</name>
    <dbReference type="NCBI Taxonomy" id="34015"/>
    <lineage>
        <taxon>Bacteria</taxon>
        <taxon>Pseudomonadati</taxon>
        <taxon>Pseudomonadota</taxon>
        <taxon>Alphaproteobacteria</taxon>
        <taxon>Sphingomonadales</taxon>
        <taxon>Sphingomonadaceae</taxon>
        <taxon>Blastomonas</taxon>
    </lineage>
</organism>
<dbReference type="PANTHER" id="PTHR32552:SF81">
    <property type="entry name" value="TONB-DEPENDENT OUTER MEMBRANE RECEPTOR"/>
    <property type="match status" value="1"/>
</dbReference>
<dbReference type="InterPro" id="IPR039426">
    <property type="entry name" value="TonB-dep_rcpt-like"/>
</dbReference>
<reference evidence="12 13" key="1">
    <citation type="submission" date="2018-05" db="EMBL/GenBank/DDBJ databases">
        <title>Genomic Encyclopedia of Type Strains, Phase IV (KMG-IV): sequencing the most valuable type-strain genomes for metagenomic binning, comparative biology and taxonomic classification.</title>
        <authorList>
            <person name="Goeker M."/>
        </authorList>
    </citation>
    <scope>NUCLEOTIDE SEQUENCE [LARGE SCALE GENOMIC DNA]</scope>
    <source>
        <strain evidence="12 13">DSM 3183</strain>
    </source>
</reference>
<evidence type="ECO:0000313" key="12">
    <source>
        <dbReference type="EMBL" id="PXW78197.1"/>
    </source>
</evidence>
<keyword evidence="9" id="KW-0472">Membrane</keyword>
<dbReference type="InterPro" id="IPR036942">
    <property type="entry name" value="Beta-barrel_TonB_sf"/>
</dbReference>
<dbReference type="Pfam" id="PF00593">
    <property type="entry name" value="TonB_dep_Rec_b-barrel"/>
    <property type="match status" value="1"/>
</dbReference>
<keyword evidence="7" id="KW-0406">Ion transport</keyword>
<sequence>MLAPKAGIAWRAADGVELYANYGESFHTNDVRGATISVDPVSGLPADRVPVFARAKGTEIGGRIERDTFNLALVGFYLDLESELVFVGDAGATEPNDATRRYGIEANAFWRPLPWLALDAAYAYTYARFRGVPAGLTRIPGSVAEVISGGATASPVAGLDITLRVRHFGKAPLIEDGSVASDPTTLINLAAYYTLGPIRIGAELFNIFDAQDADITYFYESQLPSETVSVADRHFHPVEPRQVRFLARWSF</sequence>
<evidence type="ECO:0000256" key="5">
    <source>
        <dbReference type="ARBA" id="ARBA00022692"/>
    </source>
</evidence>
<keyword evidence="6" id="KW-0408">Iron</keyword>
<keyword evidence="13" id="KW-1185">Reference proteome</keyword>
<dbReference type="InterPro" id="IPR000531">
    <property type="entry name" value="Beta-barrel_TonB"/>
</dbReference>
<evidence type="ECO:0000259" key="11">
    <source>
        <dbReference type="Pfam" id="PF00593"/>
    </source>
</evidence>
<keyword evidence="3" id="KW-1134">Transmembrane beta strand</keyword>
<comment type="subcellular location">
    <subcellularLocation>
        <location evidence="1">Cell outer membrane</location>
        <topology evidence="1">Multi-pass membrane protein</topology>
    </subcellularLocation>
</comment>
<dbReference type="Gene3D" id="2.40.170.20">
    <property type="entry name" value="TonB-dependent receptor, beta-barrel domain"/>
    <property type="match status" value="1"/>
</dbReference>
<dbReference type="Proteomes" id="UP000248014">
    <property type="component" value="Unassembled WGS sequence"/>
</dbReference>
<keyword evidence="2" id="KW-0813">Transport</keyword>
<evidence type="ECO:0000256" key="7">
    <source>
        <dbReference type="ARBA" id="ARBA00023065"/>
    </source>
</evidence>
<dbReference type="PANTHER" id="PTHR32552">
    <property type="entry name" value="FERRICHROME IRON RECEPTOR-RELATED"/>
    <property type="match status" value="1"/>
</dbReference>
<dbReference type="SUPFAM" id="SSF56935">
    <property type="entry name" value="Porins"/>
    <property type="match status" value="1"/>
</dbReference>
<dbReference type="AlphaFoldDB" id="A0A2V3V973"/>
<comment type="caution">
    <text evidence="12">The sequence shown here is derived from an EMBL/GenBank/DDBJ whole genome shotgun (WGS) entry which is preliminary data.</text>
</comment>
<keyword evidence="8" id="KW-0798">TonB box</keyword>
<name>A0A2V3V973_9SPHN</name>
<feature type="domain" description="TonB-dependent receptor-like beta-barrel" evidence="11">
    <location>
        <begin position="3"/>
        <end position="206"/>
    </location>
</feature>
<dbReference type="GO" id="GO:0006826">
    <property type="term" value="P:iron ion transport"/>
    <property type="evidence" value="ECO:0007669"/>
    <property type="project" value="UniProtKB-KW"/>
</dbReference>
<evidence type="ECO:0000256" key="3">
    <source>
        <dbReference type="ARBA" id="ARBA00022452"/>
    </source>
</evidence>
<evidence type="ECO:0000256" key="8">
    <source>
        <dbReference type="ARBA" id="ARBA00023077"/>
    </source>
</evidence>
<keyword evidence="5" id="KW-0812">Transmembrane</keyword>
<gene>
    <name evidence="12" type="ORF">C7451_103305</name>
</gene>